<proteinExistence type="predicted"/>
<gene>
    <name evidence="1" type="ORF">LCGC14_2395910</name>
</gene>
<accession>A0A0F9E967</accession>
<organism evidence="1">
    <name type="scientific">marine sediment metagenome</name>
    <dbReference type="NCBI Taxonomy" id="412755"/>
    <lineage>
        <taxon>unclassified sequences</taxon>
        <taxon>metagenomes</taxon>
        <taxon>ecological metagenomes</taxon>
    </lineage>
</organism>
<dbReference type="EMBL" id="LAZR01035859">
    <property type="protein sequence ID" value="KKL26376.1"/>
    <property type="molecule type" value="Genomic_DNA"/>
</dbReference>
<protein>
    <submittedName>
        <fullName evidence="1">Uncharacterized protein</fullName>
    </submittedName>
</protein>
<name>A0A0F9E967_9ZZZZ</name>
<sequence length="188" mass="20369">MAICDSGCTVPLPFPYSNACGVDPFPGGINRIAFLQCDFEFTDITDQAEWDAAIAAGNAVVSGILLGSKPKGTFTKKRVSSCAPERVIGGEKSIVFTDSNRSEVHGDCSIYTFWNTILANPAAFRVVFFTCDGYAYGPIDNFTLEVDDPIEDTSEGIKFIDGSIMWSSLEMICPVETDLVFDQDSSVI</sequence>
<comment type="caution">
    <text evidence="1">The sequence shown here is derived from an EMBL/GenBank/DDBJ whole genome shotgun (WGS) entry which is preliminary data.</text>
</comment>
<reference evidence="1" key="1">
    <citation type="journal article" date="2015" name="Nature">
        <title>Complex archaea that bridge the gap between prokaryotes and eukaryotes.</title>
        <authorList>
            <person name="Spang A."/>
            <person name="Saw J.H."/>
            <person name="Jorgensen S.L."/>
            <person name="Zaremba-Niedzwiedzka K."/>
            <person name="Martijn J."/>
            <person name="Lind A.E."/>
            <person name="van Eijk R."/>
            <person name="Schleper C."/>
            <person name="Guy L."/>
            <person name="Ettema T.J."/>
        </authorList>
    </citation>
    <scope>NUCLEOTIDE SEQUENCE</scope>
</reference>
<dbReference type="AlphaFoldDB" id="A0A0F9E967"/>
<evidence type="ECO:0000313" key="1">
    <source>
        <dbReference type="EMBL" id="KKL26376.1"/>
    </source>
</evidence>